<accession>A0A7C9F4C7</accession>
<protein>
    <submittedName>
        <fullName evidence="1">Uncharacterized protein</fullName>
    </submittedName>
</protein>
<dbReference type="Proteomes" id="UP000479293">
    <property type="component" value="Unassembled WGS sequence"/>
</dbReference>
<reference evidence="1 2" key="1">
    <citation type="submission" date="2019-10" db="EMBL/GenBank/DDBJ databases">
        <title>Draft Genome Sequence of Cytophagaceae sp. SJW1-29.</title>
        <authorList>
            <person name="Choi A."/>
        </authorList>
    </citation>
    <scope>NUCLEOTIDE SEQUENCE [LARGE SCALE GENOMIC DNA]</scope>
    <source>
        <strain evidence="1 2">SJW1-29</strain>
    </source>
</reference>
<dbReference type="AlphaFoldDB" id="A0A7C9F4C7"/>
<dbReference type="EMBL" id="WHLY01000002">
    <property type="protein sequence ID" value="MPR31946.1"/>
    <property type="molecule type" value="Genomic_DNA"/>
</dbReference>
<gene>
    <name evidence="1" type="ORF">GBK04_00925</name>
</gene>
<name>A0A7C9F4C7_9BACT</name>
<evidence type="ECO:0000313" key="1">
    <source>
        <dbReference type="EMBL" id="MPR31946.1"/>
    </source>
</evidence>
<evidence type="ECO:0000313" key="2">
    <source>
        <dbReference type="Proteomes" id="UP000479293"/>
    </source>
</evidence>
<sequence>MAKVILTAGHAVVNGIGTGAKVPGFDEAIEAVILRNAIATRLIERGVNVYVDQNEHQRRNVEQNQGNRSL</sequence>
<comment type="caution">
    <text evidence="1">The sequence shown here is derived from an EMBL/GenBank/DDBJ whole genome shotgun (WGS) entry which is preliminary data.</text>
</comment>
<proteinExistence type="predicted"/>
<organism evidence="1 2">
    <name type="scientific">Salmonirosea aquatica</name>
    <dbReference type="NCBI Taxonomy" id="2654236"/>
    <lineage>
        <taxon>Bacteria</taxon>
        <taxon>Pseudomonadati</taxon>
        <taxon>Bacteroidota</taxon>
        <taxon>Cytophagia</taxon>
        <taxon>Cytophagales</taxon>
        <taxon>Spirosomataceae</taxon>
        <taxon>Salmonirosea</taxon>
    </lineage>
</organism>
<dbReference type="RefSeq" id="WP_152756067.1">
    <property type="nucleotide sequence ID" value="NZ_WHLY01000002.1"/>
</dbReference>
<keyword evidence="2" id="KW-1185">Reference proteome</keyword>